<dbReference type="EMBL" id="CABPRJ010000010">
    <property type="protein sequence ID" value="VVC25180.1"/>
    <property type="molecule type" value="Genomic_DNA"/>
</dbReference>
<dbReference type="Proteomes" id="UP000325440">
    <property type="component" value="Unassembled WGS sequence"/>
</dbReference>
<protein>
    <submittedName>
        <fullName evidence="2">Reverse transcriptase domain</fullName>
    </submittedName>
</protein>
<evidence type="ECO:0000259" key="1">
    <source>
        <dbReference type="PROSITE" id="PS50878"/>
    </source>
</evidence>
<sequence>MNENVLRNILKEYLDVPHINQLSFLIRYVLDEDHKETITLLSHASKILLNIIKNRLQGKIEGQLGKEQFGFRRERRTREAILALRLIIERRLDVNLPTYITFIDLEKAFDKIDWFLLFGILKRKGIDWKNRRIILRLYKDQPTLIDINGTIKEAKIRKCVRQGCPLSPYLFNLFMEEAIEEMKEVTNSVRINGEVVHSIRFADDIALVAESEDSMNLMLNILSWVMDKFHMKINATKTKTMTA</sequence>
<dbReference type="PANTHER" id="PTHR47027:SF20">
    <property type="entry name" value="REVERSE TRANSCRIPTASE-LIKE PROTEIN WITH RNA-DIRECTED DNA POLYMERASE DOMAIN"/>
    <property type="match status" value="1"/>
</dbReference>
<dbReference type="InterPro" id="IPR043502">
    <property type="entry name" value="DNA/RNA_pol_sf"/>
</dbReference>
<evidence type="ECO:0000313" key="2">
    <source>
        <dbReference type="EMBL" id="VVC25180.1"/>
    </source>
</evidence>
<dbReference type="SUPFAM" id="SSF56672">
    <property type="entry name" value="DNA/RNA polymerases"/>
    <property type="match status" value="1"/>
</dbReference>
<evidence type="ECO:0000313" key="3">
    <source>
        <dbReference type="Proteomes" id="UP000325440"/>
    </source>
</evidence>
<dbReference type="InterPro" id="IPR043128">
    <property type="entry name" value="Rev_trsase/Diguanyl_cyclase"/>
</dbReference>
<dbReference type="AlphaFoldDB" id="A0A5E4M329"/>
<dbReference type="InterPro" id="IPR000477">
    <property type="entry name" value="RT_dom"/>
</dbReference>
<keyword evidence="2" id="KW-0808">Transferase</keyword>
<dbReference type="GO" id="GO:0003964">
    <property type="term" value="F:RNA-directed DNA polymerase activity"/>
    <property type="evidence" value="ECO:0007669"/>
    <property type="project" value="UniProtKB-KW"/>
</dbReference>
<dbReference type="CDD" id="cd01650">
    <property type="entry name" value="RT_nLTR_like"/>
    <property type="match status" value="1"/>
</dbReference>
<proteinExistence type="predicted"/>
<feature type="domain" description="Reverse transcriptase" evidence="1">
    <location>
        <begin position="1"/>
        <end position="243"/>
    </location>
</feature>
<dbReference type="Pfam" id="PF00078">
    <property type="entry name" value="RVT_1"/>
    <property type="match status" value="1"/>
</dbReference>
<keyword evidence="2" id="KW-0548">Nucleotidyltransferase</keyword>
<dbReference type="OrthoDB" id="6625104at2759"/>
<keyword evidence="2" id="KW-0695">RNA-directed DNA polymerase</keyword>
<dbReference type="Gene3D" id="3.30.70.270">
    <property type="match status" value="1"/>
</dbReference>
<accession>A0A5E4M329</accession>
<keyword evidence="3" id="KW-1185">Reference proteome</keyword>
<dbReference type="PROSITE" id="PS50878">
    <property type="entry name" value="RT_POL"/>
    <property type="match status" value="1"/>
</dbReference>
<organism evidence="2 3">
    <name type="scientific">Cinara cedri</name>
    <dbReference type="NCBI Taxonomy" id="506608"/>
    <lineage>
        <taxon>Eukaryota</taxon>
        <taxon>Metazoa</taxon>
        <taxon>Ecdysozoa</taxon>
        <taxon>Arthropoda</taxon>
        <taxon>Hexapoda</taxon>
        <taxon>Insecta</taxon>
        <taxon>Pterygota</taxon>
        <taxon>Neoptera</taxon>
        <taxon>Paraneoptera</taxon>
        <taxon>Hemiptera</taxon>
        <taxon>Sternorrhyncha</taxon>
        <taxon>Aphidomorpha</taxon>
        <taxon>Aphidoidea</taxon>
        <taxon>Aphididae</taxon>
        <taxon>Lachninae</taxon>
        <taxon>Cinara</taxon>
    </lineage>
</organism>
<reference evidence="2 3" key="1">
    <citation type="submission" date="2019-08" db="EMBL/GenBank/DDBJ databases">
        <authorList>
            <person name="Alioto T."/>
            <person name="Alioto T."/>
            <person name="Gomez Garrido J."/>
        </authorList>
    </citation>
    <scope>NUCLEOTIDE SEQUENCE [LARGE SCALE GENOMIC DNA]</scope>
</reference>
<name>A0A5E4M329_9HEMI</name>
<gene>
    <name evidence="2" type="ORF">CINCED_3A014744</name>
</gene>
<dbReference type="PANTHER" id="PTHR47027">
    <property type="entry name" value="REVERSE TRANSCRIPTASE DOMAIN-CONTAINING PROTEIN"/>
    <property type="match status" value="1"/>
</dbReference>